<organism evidence="1 2">
    <name type="scientific">Marinobacter similis</name>
    <dbReference type="NCBI Taxonomy" id="1420916"/>
    <lineage>
        <taxon>Bacteria</taxon>
        <taxon>Pseudomonadati</taxon>
        <taxon>Pseudomonadota</taxon>
        <taxon>Gammaproteobacteria</taxon>
        <taxon>Pseudomonadales</taxon>
        <taxon>Marinobacteraceae</taxon>
        <taxon>Marinobacter</taxon>
    </lineage>
</organism>
<dbReference type="SUPFAM" id="SSF103084">
    <property type="entry name" value="Holliday junction resolvase RusA"/>
    <property type="match status" value="1"/>
</dbReference>
<dbReference type="GO" id="GO:0000287">
    <property type="term" value="F:magnesium ion binding"/>
    <property type="evidence" value="ECO:0007669"/>
    <property type="project" value="InterPro"/>
</dbReference>
<gene>
    <name evidence="1" type="ORF">AU14_17450</name>
</gene>
<dbReference type="STRING" id="1420916.AU14_17450"/>
<accession>W5YLD1</accession>
<protein>
    <submittedName>
        <fullName evidence="1">Uncharacterized protein</fullName>
    </submittedName>
</protein>
<proteinExistence type="predicted"/>
<dbReference type="Pfam" id="PF05866">
    <property type="entry name" value="RusA"/>
    <property type="match status" value="1"/>
</dbReference>
<evidence type="ECO:0000313" key="1">
    <source>
        <dbReference type="EMBL" id="AHI29709.1"/>
    </source>
</evidence>
<dbReference type="Gene3D" id="3.30.1330.70">
    <property type="entry name" value="Holliday junction resolvase RusA"/>
    <property type="match status" value="1"/>
</dbReference>
<dbReference type="GO" id="GO:0006310">
    <property type="term" value="P:DNA recombination"/>
    <property type="evidence" value="ECO:0007669"/>
    <property type="project" value="InterPro"/>
</dbReference>
<dbReference type="InterPro" id="IPR036614">
    <property type="entry name" value="RusA-like_sf"/>
</dbReference>
<evidence type="ECO:0000313" key="2">
    <source>
        <dbReference type="Proteomes" id="UP000061489"/>
    </source>
</evidence>
<sequence>MALFVETGLKPLSANESYLGKKTKSKAYRMYENHLLRVLPDLPLEPKGKMKLTAEVYYSNKLSDLDNALKPFIDCLQKRYLFNDNRIYKLEVEKFIVEKGAETILFRLDPYSQEGDKDYVPHPTDDREHRCPECGHSF</sequence>
<dbReference type="OrthoDB" id="7065246at2"/>
<keyword evidence="2" id="KW-1185">Reference proteome</keyword>
<dbReference type="InterPro" id="IPR008822">
    <property type="entry name" value="Endonuclease_RusA-like"/>
</dbReference>
<dbReference type="AlphaFoldDB" id="W5YLD1"/>
<dbReference type="EMBL" id="CP007151">
    <property type="protein sequence ID" value="AHI29709.1"/>
    <property type="molecule type" value="Genomic_DNA"/>
</dbReference>
<dbReference type="Proteomes" id="UP000061489">
    <property type="component" value="Chromosome"/>
</dbReference>
<reference evidence="1 2" key="1">
    <citation type="journal article" date="2014" name="Genome Announc.">
        <title>Draft Genome Sequences of Marinobacter similis A3d10T and Marinobacter salarius R9SW1T.</title>
        <authorList>
            <person name="Ivanova E.P."/>
            <person name="Ng H.J."/>
            <person name="Webb H.K."/>
            <person name="Feng G."/>
            <person name="Oshima K."/>
            <person name="Hattori M."/>
            <person name="Ohkuma M."/>
            <person name="Sergeev A.F."/>
            <person name="Mikhailov V.V."/>
            <person name="Crawford R.J."/>
            <person name="Sawabe T."/>
        </authorList>
    </citation>
    <scope>NUCLEOTIDE SEQUENCE [LARGE SCALE GENOMIC DNA]</scope>
    <source>
        <strain evidence="1 2">A3d10</strain>
    </source>
</reference>
<dbReference type="GO" id="GO:0006281">
    <property type="term" value="P:DNA repair"/>
    <property type="evidence" value="ECO:0007669"/>
    <property type="project" value="InterPro"/>
</dbReference>
<name>W5YLD1_9GAMM</name>
<dbReference type="KEGG" id="msx:AU14_17450"/>
<dbReference type="HOGENOM" id="CLU_153828_0_0_6"/>
<dbReference type="RefSeq" id="WP_052472101.1">
    <property type="nucleotide sequence ID" value="NZ_CP007151.1"/>
</dbReference>